<keyword evidence="3" id="KW-1185">Reference proteome</keyword>
<organism evidence="2 3">
    <name type="scientific">Inhella inkyongensis</name>
    <dbReference type="NCBI Taxonomy" id="392593"/>
    <lineage>
        <taxon>Bacteria</taxon>
        <taxon>Pseudomonadati</taxon>
        <taxon>Pseudomonadota</taxon>
        <taxon>Betaproteobacteria</taxon>
        <taxon>Burkholderiales</taxon>
        <taxon>Sphaerotilaceae</taxon>
        <taxon>Inhella</taxon>
    </lineage>
</organism>
<evidence type="ECO:0000256" key="1">
    <source>
        <dbReference type="SAM" id="Phobius"/>
    </source>
</evidence>
<comment type="caution">
    <text evidence="2">The sequence shown here is derived from an EMBL/GenBank/DDBJ whole genome shotgun (WGS) entry which is preliminary data.</text>
</comment>
<proteinExistence type="predicted"/>
<name>A0A840S422_9BURK</name>
<dbReference type="AlphaFoldDB" id="A0A840S422"/>
<evidence type="ECO:0000313" key="3">
    <source>
        <dbReference type="Proteomes" id="UP000554837"/>
    </source>
</evidence>
<keyword evidence="1" id="KW-0472">Membrane</keyword>
<dbReference type="Proteomes" id="UP000554837">
    <property type="component" value="Unassembled WGS sequence"/>
</dbReference>
<accession>A0A840S422</accession>
<evidence type="ECO:0008006" key="4">
    <source>
        <dbReference type="Google" id="ProtNLM"/>
    </source>
</evidence>
<evidence type="ECO:0000313" key="2">
    <source>
        <dbReference type="EMBL" id="MBB5204302.1"/>
    </source>
</evidence>
<protein>
    <recommendedName>
        <fullName evidence="4">YggT family protein</fullName>
    </recommendedName>
</protein>
<keyword evidence="1" id="KW-1133">Transmembrane helix</keyword>
<gene>
    <name evidence="2" type="ORF">HNQ51_001616</name>
</gene>
<reference evidence="2 3" key="1">
    <citation type="submission" date="2020-08" db="EMBL/GenBank/DDBJ databases">
        <title>Genomic Encyclopedia of Type Strains, Phase IV (KMG-IV): sequencing the most valuable type-strain genomes for metagenomic binning, comparative biology and taxonomic classification.</title>
        <authorList>
            <person name="Goeker M."/>
        </authorList>
    </citation>
    <scope>NUCLEOTIDE SEQUENCE [LARGE SCALE GENOMIC DNA]</scope>
    <source>
        <strain evidence="2 3">DSM 23958</strain>
    </source>
</reference>
<feature type="transmembrane region" description="Helical" evidence="1">
    <location>
        <begin position="12"/>
        <end position="36"/>
    </location>
</feature>
<dbReference type="RefSeq" id="WP_246071533.1">
    <property type="nucleotide sequence ID" value="NZ_CP040709.1"/>
</dbReference>
<sequence>MSAIPKKGVSMTLLTISILKLLAEIALMALLGRWLLGLLAGRQRERNVFYQMLGIVTAPVQRLTRWISPRQVLDRHIPLAAAALLLSTWVIATLLKIQTCVQIGVQQCQ</sequence>
<dbReference type="EMBL" id="JACHHO010000002">
    <property type="protein sequence ID" value="MBB5204302.1"/>
    <property type="molecule type" value="Genomic_DNA"/>
</dbReference>
<keyword evidence="1" id="KW-0812">Transmembrane</keyword>